<dbReference type="SUPFAM" id="SSF53448">
    <property type="entry name" value="Nucleotide-diphospho-sugar transferases"/>
    <property type="match status" value="1"/>
</dbReference>
<dbReference type="CDD" id="cd06433">
    <property type="entry name" value="GT_2_WfgS_like"/>
    <property type="match status" value="1"/>
</dbReference>
<dbReference type="RefSeq" id="WP_123614764.1">
    <property type="nucleotide sequence ID" value="NZ_CP039396.1"/>
</dbReference>
<evidence type="ECO:0000313" key="3">
    <source>
        <dbReference type="Proteomes" id="UP000297149"/>
    </source>
</evidence>
<dbReference type="AlphaFoldDB" id="A0A4P7W536"/>
<proteinExistence type="predicted"/>
<organism evidence="2 3">
    <name type="scientific">Duncaniella dubosii</name>
    <dbReference type="NCBI Taxonomy" id="2518971"/>
    <lineage>
        <taxon>Bacteria</taxon>
        <taxon>Pseudomonadati</taxon>
        <taxon>Bacteroidota</taxon>
        <taxon>Bacteroidia</taxon>
        <taxon>Bacteroidales</taxon>
        <taxon>Muribaculaceae</taxon>
        <taxon>Duncaniella</taxon>
    </lineage>
</organism>
<accession>A0A4P7W536</accession>
<dbReference type="GO" id="GO:0016758">
    <property type="term" value="F:hexosyltransferase activity"/>
    <property type="evidence" value="ECO:0007669"/>
    <property type="project" value="UniProtKB-ARBA"/>
</dbReference>
<feature type="domain" description="Glycosyltransferase 2-like" evidence="1">
    <location>
        <begin position="6"/>
        <end position="161"/>
    </location>
</feature>
<dbReference type="Proteomes" id="UP000297149">
    <property type="component" value="Chromosome"/>
</dbReference>
<dbReference type="PANTHER" id="PTHR22916:SF3">
    <property type="entry name" value="UDP-GLCNAC:BETAGAL BETA-1,3-N-ACETYLGLUCOSAMINYLTRANSFERASE-LIKE PROTEIN 1"/>
    <property type="match status" value="1"/>
</dbReference>
<keyword evidence="3" id="KW-1185">Reference proteome</keyword>
<keyword evidence="2" id="KW-0808">Transferase</keyword>
<reference evidence="3" key="1">
    <citation type="submission" date="2019-02" db="EMBL/GenBank/DDBJ databases">
        <title>Isolation and identification of novel species under the genus Muribaculum.</title>
        <authorList>
            <person name="Miyake S."/>
            <person name="Ding Y."/>
            <person name="Low A."/>
            <person name="Soh M."/>
            <person name="Seedorf H."/>
        </authorList>
    </citation>
    <scope>NUCLEOTIDE SEQUENCE [LARGE SCALE GENOMIC DNA]</scope>
    <source>
        <strain evidence="3">H5</strain>
    </source>
</reference>
<dbReference type="Pfam" id="PF00535">
    <property type="entry name" value="Glycos_transf_2"/>
    <property type="match status" value="1"/>
</dbReference>
<gene>
    <name evidence="2" type="ORF">E7747_13245</name>
</gene>
<dbReference type="Gene3D" id="3.90.550.10">
    <property type="entry name" value="Spore Coat Polysaccharide Biosynthesis Protein SpsA, Chain A"/>
    <property type="match status" value="1"/>
</dbReference>
<evidence type="ECO:0000313" key="2">
    <source>
        <dbReference type="EMBL" id="QCD43157.1"/>
    </source>
</evidence>
<dbReference type="KEGG" id="ddb:E7747_13245"/>
<dbReference type="InterPro" id="IPR001173">
    <property type="entry name" value="Glyco_trans_2-like"/>
</dbReference>
<protein>
    <submittedName>
        <fullName evidence="2">Glycosyltransferase</fullName>
    </submittedName>
</protein>
<name>A0A4P7W536_9BACT</name>
<sequence length="250" mass="28716">MNPLFSIITITYNAASTIPATLRSVEEQTCKLYEYIVIDGASTDNTVSLAKNADINNMTIVSERDRGLYDAMNKGLGLAKGDYVIFLNAGDAFHNPNTLQLIADTVMDNDYPGIVYGQTQIVDASRRRLGDRHLKAPSILTLDSFKDGMVVCHQAFIVLRKLVDNYDTRYRYSADFEWCIRCLQRSHRNCYIDRILIDYLSEGVTTANHKASLWERFKIMCHYFGVLPTVLRHVKFFIRNIKRKKQRKDI</sequence>
<dbReference type="PANTHER" id="PTHR22916">
    <property type="entry name" value="GLYCOSYLTRANSFERASE"/>
    <property type="match status" value="1"/>
</dbReference>
<dbReference type="EMBL" id="CP039396">
    <property type="protein sequence ID" value="QCD43157.1"/>
    <property type="molecule type" value="Genomic_DNA"/>
</dbReference>
<evidence type="ECO:0000259" key="1">
    <source>
        <dbReference type="Pfam" id="PF00535"/>
    </source>
</evidence>
<dbReference type="InterPro" id="IPR029044">
    <property type="entry name" value="Nucleotide-diphossugar_trans"/>
</dbReference>